<dbReference type="GO" id="GO:0005634">
    <property type="term" value="C:nucleus"/>
    <property type="evidence" value="ECO:0007669"/>
    <property type="project" value="UniProtKB-SubCell"/>
</dbReference>
<keyword evidence="5" id="KW-1185">Reference proteome</keyword>
<evidence type="ECO:0000256" key="2">
    <source>
        <dbReference type="ARBA" id="ARBA00007002"/>
    </source>
</evidence>
<comment type="subcellular location">
    <subcellularLocation>
        <location evidence="1">Nucleus</location>
    </subcellularLocation>
</comment>
<comment type="similarity">
    <text evidence="2">Belongs to the ISY1 family.</text>
</comment>
<dbReference type="Gene3D" id="1.10.287.660">
    <property type="entry name" value="Helix hairpin bin"/>
    <property type="match status" value="1"/>
</dbReference>
<dbReference type="Proteomes" id="UP000054350">
    <property type="component" value="Unassembled WGS sequence"/>
</dbReference>
<dbReference type="eggNOG" id="KOG3068">
    <property type="taxonomic scope" value="Eukaryota"/>
</dbReference>
<dbReference type="STRING" id="578462.A0A0L0RZW2"/>
<dbReference type="AlphaFoldDB" id="A0A0L0RZW2"/>
<evidence type="ECO:0000256" key="3">
    <source>
        <dbReference type="ARBA" id="ARBA00023242"/>
    </source>
</evidence>
<evidence type="ECO:0000313" key="4">
    <source>
        <dbReference type="EMBL" id="KNE55641.1"/>
    </source>
</evidence>
<reference evidence="4 5" key="1">
    <citation type="submission" date="2009-11" db="EMBL/GenBank/DDBJ databases">
        <title>Annotation of Allomyces macrogynus ATCC 38327.</title>
        <authorList>
            <consortium name="The Broad Institute Genome Sequencing Platform"/>
            <person name="Russ C."/>
            <person name="Cuomo C."/>
            <person name="Burger G."/>
            <person name="Gray M.W."/>
            <person name="Holland P.W.H."/>
            <person name="King N."/>
            <person name="Lang F.B.F."/>
            <person name="Roger A.J."/>
            <person name="Ruiz-Trillo I."/>
            <person name="Young S.K."/>
            <person name="Zeng Q."/>
            <person name="Gargeya S."/>
            <person name="Fitzgerald M."/>
            <person name="Haas B."/>
            <person name="Abouelleil A."/>
            <person name="Alvarado L."/>
            <person name="Arachchi H.M."/>
            <person name="Berlin A."/>
            <person name="Chapman S.B."/>
            <person name="Gearin G."/>
            <person name="Goldberg J."/>
            <person name="Griggs A."/>
            <person name="Gujja S."/>
            <person name="Hansen M."/>
            <person name="Heiman D."/>
            <person name="Howarth C."/>
            <person name="Larimer J."/>
            <person name="Lui A."/>
            <person name="MacDonald P.J.P."/>
            <person name="McCowen C."/>
            <person name="Montmayeur A."/>
            <person name="Murphy C."/>
            <person name="Neiman D."/>
            <person name="Pearson M."/>
            <person name="Priest M."/>
            <person name="Roberts A."/>
            <person name="Saif S."/>
            <person name="Shea T."/>
            <person name="Sisk P."/>
            <person name="Stolte C."/>
            <person name="Sykes S."/>
            <person name="Wortman J."/>
            <person name="Nusbaum C."/>
            <person name="Birren B."/>
        </authorList>
    </citation>
    <scope>NUCLEOTIDE SEQUENCE [LARGE SCALE GENOMIC DNA]</scope>
    <source>
        <strain evidence="4 5">ATCC 38327</strain>
    </source>
</reference>
<dbReference type="InterPro" id="IPR029012">
    <property type="entry name" value="Helix_hairpin_bin_sf"/>
</dbReference>
<evidence type="ECO:0008006" key="6">
    <source>
        <dbReference type="Google" id="ProtNLM"/>
    </source>
</evidence>
<dbReference type="InterPro" id="IPR009360">
    <property type="entry name" value="Isy1"/>
</dbReference>
<organism evidence="4 5">
    <name type="scientific">Allomyces macrogynus (strain ATCC 38327)</name>
    <name type="common">Allomyces javanicus var. macrogynus</name>
    <dbReference type="NCBI Taxonomy" id="578462"/>
    <lineage>
        <taxon>Eukaryota</taxon>
        <taxon>Fungi</taxon>
        <taxon>Fungi incertae sedis</taxon>
        <taxon>Blastocladiomycota</taxon>
        <taxon>Blastocladiomycetes</taxon>
        <taxon>Blastocladiales</taxon>
        <taxon>Blastocladiaceae</taxon>
        <taxon>Allomyces</taxon>
    </lineage>
</organism>
<evidence type="ECO:0000313" key="5">
    <source>
        <dbReference type="Proteomes" id="UP000054350"/>
    </source>
</evidence>
<proteinExistence type="inferred from homology"/>
<dbReference type="VEuPathDB" id="FungiDB:AMAG_01527"/>
<dbReference type="SUPFAM" id="SSF140102">
    <property type="entry name" value="ISY1 domain-like"/>
    <property type="match status" value="1"/>
</dbReference>
<dbReference type="Pfam" id="PF06246">
    <property type="entry name" value="Isy1"/>
    <property type="match status" value="1"/>
</dbReference>
<protein>
    <recommendedName>
        <fullName evidence="6">Pre-mRNA-splicing factor ISY1</fullName>
    </recommendedName>
</protein>
<sequence>MARNQEKAQSMLYRFREAEMAELGLSGRDKRPPHTRMVENVHEAERWRGQVIGEITRKVTRIHDPVLTDAQIRDLNDDINKLFKEKWMWERRIQELGGPDYTRKAPNRMDKEGKEIAGMRGYKYFGRARDLPGVKEFFAAQVKEEVPKDEFPKFDRSRLDAEYFGFIEDPDVATFEEELQAQKTQQYFASLGPKPDNLYADDRLGELLMESAHLADLPFLPTAHDVEEWMVERRKQELLAKYADG</sequence>
<dbReference type="OrthoDB" id="1739576at2759"/>
<dbReference type="FunFam" id="1.10.287.660:FF:000001">
    <property type="entry name" value="pre-mRNA-splicing factor ISY1 homolog"/>
    <property type="match status" value="1"/>
</dbReference>
<dbReference type="PANTHER" id="PTHR13021">
    <property type="entry name" value="PRE-MRNA-SPLICING FACTOR ISY1"/>
    <property type="match status" value="1"/>
</dbReference>
<gene>
    <name evidence="4" type="ORF">AMAG_01527</name>
</gene>
<reference evidence="5" key="2">
    <citation type="submission" date="2009-11" db="EMBL/GenBank/DDBJ databases">
        <title>The Genome Sequence of Allomyces macrogynus strain ATCC 38327.</title>
        <authorList>
            <consortium name="The Broad Institute Genome Sequencing Platform"/>
            <person name="Russ C."/>
            <person name="Cuomo C."/>
            <person name="Shea T."/>
            <person name="Young S.K."/>
            <person name="Zeng Q."/>
            <person name="Koehrsen M."/>
            <person name="Haas B."/>
            <person name="Borodovsky M."/>
            <person name="Guigo R."/>
            <person name="Alvarado L."/>
            <person name="Berlin A."/>
            <person name="Borenstein D."/>
            <person name="Chen Z."/>
            <person name="Engels R."/>
            <person name="Freedman E."/>
            <person name="Gellesch M."/>
            <person name="Goldberg J."/>
            <person name="Griggs A."/>
            <person name="Gujja S."/>
            <person name="Heiman D."/>
            <person name="Hepburn T."/>
            <person name="Howarth C."/>
            <person name="Jen D."/>
            <person name="Larson L."/>
            <person name="Lewis B."/>
            <person name="Mehta T."/>
            <person name="Park D."/>
            <person name="Pearson M."/>
            <person name="Roberts A."/>
            <person name="Saif S."/>
            <person name="Shenoy N."/>
            <person name="Sisk P."/>
            <person name="Stolte C."/>
            <person name="Sykes S."/>
            <person name="Walk T."/>
            <person name="White J."/>
            <person name="Yandava C."/>
            <person name="Burger G."/>
            <person name="Gray M.W."/>
            <person name="Holland P.W.H."/>
            <person name="King N."/>
            <person name="Lang F.B.F."/>
            <person name="Roger A.J."/>
            <person name="Ruiz-Trillo I."/>
            <person name="Lander E."/>
            <person name="Nusbaum C."/>
        </authorList>
    </citation>
    <scope>NUCLEOTIDE SEQUENCE [LARGE SCALE GENOMIC DNA]</scope>
    <source>
        <strain evidence="5">ATCC 38327</strain>
    </source>
</reference>
<name>A0A0L0RZW2_ALLM3</name>
<dbReference type="InterPro" id="IPR037200">
    <property type="entry name" value="Isy1_sf"/>
</dbReference>
<keyword evidence="3" id="KW-0539">Nucleus</keyword>
<dbReference type="GO" id="GO:0000350">
    <property type="term" value="P:generation of catalytic spliceosome for second transesterification step"/>
    <property type="evidence" value="ECO:0007669"/>
    <property type="project" value="InterPro"/>
</dbReference>
<dbReference type="EMBL" id="GG745329">
    <property type="protein sequence ID" value="KNE55641.1"/>
    <property type="molecule type" value="Genomic_DNA"/>
</dbReference>
<evidence type="ECO:0000256" key="1">
    <source>
        <dbReference type="ARBA" id="ARBA00004123"/>
    </source>
</evidence>
<accession>A0A0L0RZW2</accession>
<dbReference type="OMA" id="QKSTRIY"/>